<dbReference type="SMART" id="SM00663">
    <property type="entry name" value="RPOLA_N"/>
    <property type="match status" value="1"/>
</dbReference>
<evidence type="ECO:0000313" key="16">
    <source>
        <dbReference type="Proteomes" id="UP000009168"/>
    </source>
</evidence>
<dbReference type="InterPro" id="IPR007080">
    <property type="entry name" value="RNA_pol_Rpb1_1"/>
</dbReference>
<evidence type="ECO:0000256" key="6">
    <source>
        <dbReference type="ARBA" id="ARBA00022723"/>
    </source>
</evidence>
<dbReference type="Pfam" id="PF04998">
    <property type="entry name" value="RNA_pol_Rpb1_5"/>
    <property type="match status" value="1"/>
</dbReference>
<keyword evidence="9 11" id="KW-0804">Transcription</keyword>
<dbReference type="Gene3D" id="1.10.150.390">
    <property type="match status" value="1"/>
</dbReference>
<feature type="coiled-coil region" evidence="12">
    <location>
        <begin position="247"/>
        <end position="274"/>
    </location>
</feature>
<dbReference type="PANTHER" id="PTHR19376">
    <property type="entry name" value="DNA-DIRECTED RNA POLYMERASE"/>
    <property type="match status" value="1"/>
</dbReference>
<reference evidence="16" key="1">
    <citation type="journal article" date="2006" name="PLoS Biol.">
        <title>Macronuclear genome sequence of the ciliate Tetrahymena thermophila, a model eukaryote.</title>
        <authorList>
            <person name="Eisen J.A."/>
            <person name="Coyne R.S."/>
            <person name="Wu M."/>
            <person name="Wu D."/>
            <person name="Thiagarajan M."/>
            <person name="Wortman J.R."/>
            <person name="Badger J.H."/>
            <person name="Ren Q."/>
            <person name="Amedeo P."/>
            <person name="Jones K.M."/>
            <person name="Tallon L.J."/>
            <person name="Delcher A.L."/>
            <person name="Salzberg S.L."/>
            <person name="Silva J.C."/>
            <person name="Haas B.J."/>
            <person name="Majoros W.H."/>
            <person name="Farzad M."/>
            <person name="Carlton J.M."/>
            <person name="Smith R.K. Jr."/>
            <person name="Garg J."/>
            <person name="Pearlman R.E."/>
            <person name="Karrer K.M."/>
            <person name="Sun L."/>
            <person name="Manning G."/>
            <person name="Elde N.C."/>
            <person name="Turkewitz A.P."/>
            <person name="Asai D.J."/>
            <person name="Wilkes D.E."/>
            <person name="Wang Y."/>
            <person name="Cai H."/>
            <person name="Collins K."/>
            <person name="Stewart B.A."/>
            <person name="Lee S.R."/>
            <person name="Wilamowska K."/>
            <person name="Weinberg Z."/>
            <person name="Ruzzo W.L."/>
            <person name="Wloga D."/>
            <person name="Gaertig J."/>
            <person name="Frankel J."/>
            <person name="Tsao C.-C."/>
            <person name="Gorovsky M.A."/>
            <person name="Keeling P.J."/>
            <person name="Waller R.F."/>
            <person name="Patron N.J."/>
            <person name="Cherry J.M."/>
            <person name="Stover N.A."/>
            <person name="Krieger C.J."/>
            <person name="del Toro C."/>
            <person name="Ryder H.F."/>
            <person name="Williamson S.C."/>
            <person name="Barbeau R.A."/>
            <person name="Hamilton E.P."/>
            <person name="Orias E."/>
        </authorList>
    </citation>
    <scope>NUCLEOTIDE SEQUENCE [LARGE SCALE GENOMIC DNA]</scope>
    <source>
        <strain evidence="16">SB210</strain>
    </source>
</reference>
<dbReference type="InterPro" id="IPR007081">
    <property type="entry name" value="RNA_pol_Rpb1_5"/>
</dbReference>
<keyword evidence="12" id="KW-0175">Coiled coil</keyword>
<dbReference type="InterPro" id="IPR015699">
    <property type="entry name" value="DNA-dir_RNA_pol1_lsu_N"/>
</dbReference>
<dbReference type="Pfam" id="PF00623">
    <property type="entry name" value="RNA_pol_Rpb1_2"/>
    <property type="match status" value="1"/>
</dbReference>
<keyword evidence="7" id="KW-0862">Zinc</keyword>
<dbReference type="Gene3D" id="2.40.40.20">
    <property type="match status" value="1"/>
</dbReference>
<accession>Q23DD6</accession>
<evidence type="ECO:0000256" key="11">
    <source>
        <dbReference type="RuleBase" id="RU004279"/>
    </source>
</evidence>
<dbReference type="Gene3D" id="3.30.1490.180">
    <property type="entry name" value="RNA polymerase ii"/>
    <property type="match status" value="1"/>
</dbReference>
<dbReference type="Pfam" id="PF04997">
    <property type="entry name" value="RNA_pol_Rpb1_1"/>
    <property type="match status" value="1"/>
</dbReference>
<evidence type="ECO:0000256" key="8">
    <source>
        <dbReference type="ARBA" id="ARBA00022842"/>
    </source>
</evidence>
<dbReference type="GO" id="GO:0005736">
    <property type="term" value="C:RNA polymerase I complex"/>
    <property type="evidence" value="ECO:0007669"/>
    <property type="project" value="TreeGrafter"/>
</dbReference>
<sequence>MNAHCVQNQFRVQKIESKKEAIKERNKQDKLKDKKQKQKELLLYTYRYQMSNSLGQFQEVISRRLAGVGFSYYTADEIRKLSVKEITNPIAFDSLNRPIKGGLYDPCMGVSPYDKFTRCETCGCEGLECPGHMGHVELLLPVYNPFLIDKLLKLLRAQCLKCNKFRMTNQKLKMFANVFTLIKLGYIFEAKEYKQTCESLSILQIQNNKETTQIQSYADKRRKSSDYKSSDTEQIMPKKSQIEQEGAKIYQNNINNLEDKKKQLLSLINVKQNNTEQFSKGVSYTNAMNSAFEQALKEFWNSINIGKCPHCKEPQQAIRKEGFSKFFIKKSSSEAKKSSSQKKHQDDYTSDDDQSESGHSKAEKANANQKYLDPLEVKELMRRFWDEERKLLNIIYGTIEVTPQTLKNSSKGFMIRRNDYNMFFIEVIPVTPNRFRPENKLGEQTFLHGHTVVLTKILQFNVELRRMIVLQRQSLSEEKKKKLIDQLDSRFQNQLQLKQNQNFQQTINNIVKLNDVITKWLDIQEAVNCFLDSSKATKTQDREGTGIRQLLEKKEGLFRMKMMGKRVNYAARSVISPDPNLNTNEVGVPLFVAKKLTFPEYVNEYNAKHLRKLIINGPFQHPGANFIVENGNKISLEALNEQQRIGLAKTLLNNSKNKVVYRHLQSGDVLLFNRQPTLHKASLMSHIARVLPREQTIRMHYANCKSYNADFDGDEMNLHFLQSHLARAEGYHISLNDRQFINTTNGNPLRELIQDTIVSAVFLTHKEKFLQKEEFQELVYAATWNMFEKNNNSTTKPYKIFLVPPAIQKPKPLWTGKQLITNIIKIVVQQNQKKDYEQGVYMEMKAKLTADELTGIYKDDTVVIIRDNELLQGVLDKNQFGAGATYGLMHAFYELYGASLTGKLFTALAKLLSAHLQMHGFTCGMDDLLVSKESDEQRLQEIKAAHVDGVLACAEFVGMKDYEVPQGWNLYNRPNFVLNSKGRFSSNVLKRKPEVDYLSNENPILEQIQRKLVRDPQLAEAQDNVYKSTMSQKGSKILNTALGGLIKKFPFNNFTTMTNSGAKGSKVNHTQVSALLGQQELEGRRVPVMATGRTLPCFLPYDPNPRAGGFISDRFLSGLRPAEFFFHCMAGREGLIDTAVKTSRSGYLQRCLMKHLEALKVAYDYTVRDADGSVVQFYYGEDSIDPNKVKYLEKFRFLAENFTSFTQKYDPYHLKDSHDFESVNRFLKKRKRQESSETEKKTCDTIMNNFLPGKHIGSVSERVYKNVKEYIKKEQQSADPYSNIFNIKQDQLSPQKFHMLFNVKYLNSLIHPGDSVGCLAAQAIGEPSTQMTLNTFHLAGHGGVNLTLGIPRLREILMTATDKLKTPVMLLNLSNPEVAQNKEQVQNHARKLQKINLLELVNNIEVKEQKIIVVDNNILPFNERFRHYEIKINLEDLEAIHFAFQLNIDTINRRIEKVFLPNLFQYINKELKRDQKSELQTRVLKKKENESSGMETEGLVSDFDKEAASDGEELKKAADALVSEVEYGIFTETEDELKSKSKPQSAEPVKRVPTRTSKAELFEASPYYNGHTIEGERIVCNIKLPLDSKKLLMVNLVEKILKKTLVYEVKNISNATVLKKDNKGATSYQIQTEGVNFKQIWKMDHFDSNTIDSNDIAALNKCYGIEAARNAIVKEIVTVFGVYGVVVDYRHLYLIADYLTFSGEMKAMNRVWMDESISPFLKMSFETCVKFLTNAATNNEIDTLSTPSSSIVLGRVPQVGTGVFDILHKV</sequence>
<evidence type="ECO:0000256" key="2">
    <source>
        <dbReference type="ARBA" id="ARBA00006460"/>
    </source>
</evidence>
<evidence type="ECO:0000256" key="13">
    <source>
        <dbReference type="SAM" id="MobiDB-lite"/>
    </source>
</evidence>
<dbReference type="GO" id="GO:0003899">
    <property type="term" value="F:DNA-directed RNA polymerase activity"/>
    <property type="evidence" value="ECO:0007669"/>
    <property type="project" value="UniProtKB-EC"/>
</dbReference>
<dbReference type="Proteomes" id="UP000009168">
    <property type="component" value="Unassembled WGS sequence"/>
</dbReference>
<comment type="catalytic activity">
    <reaction evidence="11">
        <text>RNA(n) + a ribonucleoside 5'-triphosphate = RNA(n+1) + diphosphate</text>
        <dbReference type="Rhea" id="RHEA:21248"/>
        <dbReference type="Rhea" id="RHEA-COMP:14527"/>
        <dbReference type="Rhea" id="RHEA-COMP:17342"/>
        <dbReference type="ChEBI" id="CHEBI:33019"/>
        <dbReference type="ChEBI" id="CHEBI:61557"/>
        <dbReference type="ChEBI" id="CHEBI:140395"/>
        <dbReference type="EC" id="2.7.7.6"/>
    </reaction>
</comment>
<comment type="similarity">
    <text evidence="2 11">Belongs to the RNA polymerase beta' chain family.</text>
</comment>
<feature type="region of interest" description="Disordered" evidence="13">
    <location>
        <begin position="334"/>
        <end position="368"/>
    </location>
</feature>
<dbReference type="STRING" id="312017.Q23DD6"/>
<dbReference type="GO" id="GO:0006351">
    <property type="term" value="P:DNA-templated transcription"/>
    <property type="evidence" value="ECO:0007669"/>
    <property type="project" value="InterPro"/>
</dbReference>
<feature type="compositionally biased region" description="Basic and acidic residues" evidence="13">
    <location>
        <begin position="334"/>
        <end position="347"/>
    </location>
</feature>
<comment type="subcellular location">
    <subcellularLocation>
        <location evidence="1">Nucleus</location>
    </subcellularLocation>
</comment>
<name>Q23DD6_TETTS</name>
<dbReference type="GO" id="GO:0003677">
    <property type="term" value="F:DNA binding"/>
    <property type="evidence" value="ECO:0007669"/>
    <property type="project" value="InterPro"/>
</dbReference>
<dbReference type="KEGG" id="tet:TTHERM_00047550"/>
<evidence type="ECO:0000256" key="12">
    <source>
        <dbReference type="SAM" id="Coils"/>
    </source>
</evidence>
<evidence type="ECO:0000256" key="9">
    <source>
        <dbReference type="ARBA" id="ARBA00023163"/>
    </source>
</evidence>
<dbReference type="FunCoup" id="Q23DD6">
    <property type="interactions" value="30"/>
</dbReference>
<dbReference type="GeneID" id="7833432"/>
<dbReference type="InterPro" id="IPR042102">
    <property type="entry name" value="RNA_pol_Rpb1_3_sf"/>
</dbReference>
<dbReference type="InterPro" id="IPR006592">
    <property type="entry name" value="RNA_pol_N"/>
</dbReference>
<evidence type="ECO:0000256" key="4">
    <source>
        <dbReference type="ARBA" id="ARBA00022679"/>
    </source>
</evidence>
<dbReference type="InterPro" id="IPR045867">
    <property type="entry name" value="DNA-dir_RpoC_beta_prime"/>
</dbReference>
<dbReference type="EC" id="2.7.7.6" evidence="11"/>
<dbReference type="Pfam" id="PF05000">
    <property type="entry name" value="RNA_pol_Rpb1_4"/>
    <property type="match status" value="1"/>
</dbReference>
<protein>
    <recommendedName>
        <fullName evidence="11">DNA-directed RNA polymerase subunit</fullName>
        <ecNumber evidence="11">2.7.7.6</ecNumber>
    </recommendedName>
</protein>
<keyword evidence="5 11" id="KW-0548">Nucleotidyltransferase</keyword>
<dbReference type="PANTHER" id="PTHR19376:SF11">
    <property type="entry name" value="DNA-DIRECTED RNA POLYMERASE I SUBUNIT RPA1"/>
    <property type="match status" value="1"/>
</dbReference>
<evidence type="ECO:0000256" key="1">
    <source>
        <dbReference type="ARBA" id="ARBA00004123"/>
    </source>
</evidence>
<keyword evidence="6" id="KW-0479">Metal-binding</keyword>
<comment type="function">
    <text evidence="11">DNA-dependent RNA polymerase catalyzes the transcription of DNA into RNA using the four ribonucleoside triphosphates as substrates.</text>
</comment>
<dbReference type="CDD" id="cd01435">
    <property type="entry name" value="RNAP_I_RPA1_N"/>
    <property type="match status" value="1"/>
</dbReference>
<organism evidence="15 16">
    <name type="scientific">Tetrahymena thermophila (strain SB210)</name>
    <dbReference type="NCBI Taxonomy" id="312017"/>
    <lineage>
        <taxon>Eukaryota</taxon>
        <taxon>Sar</taxon>
        <taxon>Alveolata</taxon>
        <taxon>Ciliophora</taxon>
        <taxon>Intramacronucleata</taxon>
        <taxon>Oligohymenophorea</taxon>
        <taxon>Hymenostomatida</taxon>
        <taxon>Tetrahymenina</taxon>
        <taxon>Tetrahymenidae</taxon>
        <taxon>Tetrahymena</taxon>
    </lineage>
</organism>
<evidence type="ECO:0000256" key="5">
    <source>
        <dbReference type="ARBA" id="ARBA00022695"/>
    </source>
</evidence>
<dbReference type="GO" id="GO:0046872">
    <property type="term" value="F:metal ion binding"/>
    <property type="evidence" value="ECO:0007669"/>
    <property type="project" value="UniProtKB-KW"/>
</dbReference>
<dbReference type="Gene3D" id="1.10.274.100">
    <property type="entry name" value="RNA polymerase Rpb1, domain 3"/>
    <property type="match status" value="1"/>
</dbReference>
<dbReference type="HOGENOM" id="CLU_000487_2_4_1"/>
<dbReference type="Gene3D" id="1.10.357.120">
    <property type="match status" value="1"/>
</dbReference>
<dbReference type="InterPro" id="IPR007066">
    <property type="entry name" value="RNA_pol_Rpb1_3"/>
</dbReference>
<dbReference type="eggNOG" id="KOG0262">
    <property type="taxonomic scope" value="Eukaryota"/>
</dbReference>
<dbReference type="OrthoDB" id="270392at2759"/>
<gene>
    <name evidence="15" type="ORF">TTHERM_00047550</name>
</gene>
<proteinExistence type="inferred from homology"/>
<dbReference type="Gene3D" id="1.10.132.30">
    <property type="match status" value="1"/>
</dbReference>
<dbReference type="InterPro" id="IPR044893">
    <property type="entry name" value="RNA_pol_Rpb1_clamp_domain"/>
</dbReference>
<feature type="domain" description="RNA polymerase N-terminal" evidence="14">
    <location>
        <begin position="421"/>
        <end position="764"/>
    </location>
</feature>
<keyword evidence="8" id="KW-0460">Magnesium</keyword>
<dbReference type="FunFam" id="2.40.40.20:FF:000019">
    <property type="entry name" value="DNA-directed RNA polymerase II subunit RPB1"/>
    <property type="match status" value="1"/>
</dbReference>
<dbReference type="RefSeq" id="XP_001014750.2">
    <property type="nucleotide sequence ID" value="XM_001014750.2"/>
</dbReference>
<keyword evidence="10" id="KW-0539">Nucleus</keyword>
<evidence type="ECO:0000256" key="7">
    <source>
        <dbReference type="ARBA" id="ARBA00022833"/>
    </source>
</evidence>
<dbReference type="InterPro" id="IPR047107">
    <property type="entry name" value="DNA-dir_RNA_pol1_lsu_C"/>
</dbReference>
<keyword evidence="4 11" id="KW-0808">Transferase</keyword>
<dbReference type="Gene3D" id="4.10.860.120">
    <property type="entry name" value="RNA polymerase II, clamp domain"/>
    <property type="match status" value="1"/>
</dbReference>
<evidence type="ECO:0000259" key="14">
    <source>
        <dbReference type="SMART" id="SM00663"/>
    </source>
</evidence>
<dbReference type="CDD" id="cd02735">
    <property type="entry name" value="RNAP_I_Rpa1_C"/>
    <property type="match status" value="1"/>
</dbReference>
<dbReference type="InterPro" id="IPR000722">
    <property type="entry name" value="RNA_pol_asu"/>
</dbReference>
<dbReference type="Pfam" id="PF04983">
    <property type="entry name" value="RNA_pol_Rpb1_3"/>
    <property type="match status" value="1"/>
</dbReference>
<evidence type="ECO:0000256" key="3">
    <source>
        <dbReference type="ARBA" id="ARBA00022478"/>
    </source>
</evidence>
<evidence type="ECO:0000256" key="10">
    <source>
        <dbReference type="ARBA" id="ARBA00023242"/>
    </source>
</evidence>
<dbReference type="InterPro" id="IPR007083">
    <property type="entry name" value="RNA_pol_Rpb1_4"/>
</dbReference>
<dbReference type="InParanoid" id="Q23DD6"/>
<dbReference type="Gene3D" id="3.30.70.2850">
    <property type="match status" value="1"/>
</dbReference>
<dbReference type="EMBL" id="GG662712">
    <property type="protein sequence ID" value="EAR94604.2"/>
    <property type="molecule type" value="Genomic_DNA"/>
</dbReference>
<evidence type="ECO:0000313" key="15">
    <source>
        <dbReference type="EMBL" id="EAR94604.2"/>
    </source>
</evidence>
<dbReference type="InterPro" id="IPR038120">
    <property type="entry name" value="Rpb1_funnel_sf"/>
</dbReference>
<dbReference type="SUPFAM" id="SSF64484">
    <property type="entry name" value="beta and beta-prime subunits of DNA dependent RNA-polymerase"/>
    <property type="match status" value="1"/>
</dbReference>
<keyword evidence="3 11" id="KW-0240">DNA-directed RNA polymerase</keyword>
<dbReference type="Gene3D" id="6.10.250.2940">
    <property type="match status" value="1"/>
</dbReference>
<keyword evidence="16" id="KW-1185">Reference proteome</keyword>